<dbReference type="Pfam" id="PF11727">
    <property type="entry name" value="ISG65-75"/>
    <property type="match status" value="1"/>
</dbReference>
<organism evidence="4 5">
    <name type="scientific">Trypanosoma congolense (strain IL3000)</name>
    <dbReference type="NCBI Taxonomy" id="1068625"/>
    <lineage>
        <taxon>Eukaryota</taxon>
        <taxon>Discoba</taxon>
        <taxon>Euglenozoa</taxon>
        <taxon>Kinetoplastea</taxon>
        <taxon>Metakinetoplastina</taxon>
        <taxon>Trypanosomatida</taxon>
        <taxon>Trypanosomatidae</taxon>
        <taxon>Trypanosoma</taxon>
        <taxon>Nannomonas</taxon>
    </lineage>
</organism>
<keyword evidence="2" id="KW-0812">Transmembrane</keyword>
<evidence type="ECO:0000256" key="3">
    <source>
        <dbReference type="SAM" id="SignalP"/>
    </source>
</evidence>
<reference evidence="4 5" key="2">
    <citation type="journal article" date="2012" name="Proc. Natl. Acad. Sci. U.S.A.">
        <title>Antigenic diversity is generated by distinct evolutionary mechanisms in African trypanosome species.</title>
        <authorList>
            <person name="Jackson A.P."/>
            <person name="Berry A."/>
            <person name="Aslett M."/>
            <person name="Allison H.C."/>
            <person name="Burton P."/>
            <person name="Vavrova-Anderson J."/>
            <person name="Brown R."/>
            <person name="Browne H."/>
            <person name="Corton N."/>
            <person name="Hauser H."/>
            <person name="Gamble J."/>
            <person name="Gilderthorp R."/>
            <person name="Marcello L."/>
            <person name="McQuillan J."/>
            <person name="Otto T.D."/>
            <person name="Quail M.A."/>
            <person name="Sanders M.J."/>
            <person name="van Tonder A."/>
            <person name="Ginger M.L."/>
            <person name="Field M.C."/>
            <person name="Barry J.D."/>
            <person name="Hertz-Fowler C."/>
            <person name="Berriman M."/>
        </authorList>
    </citation>
    <scope>NUCLEOTIDE SEQUENCE [LARGE SCALE GENOMIC DNA]</scope>
    <source>
        <strain evidence="4 5">IL3000</strain>
    </source>
</reference>
<feature type="compositionally biased region" description="Polar residues" evidence="1">
    <location>
        <begin position="29"/>
        <end position="40"/>
    </location>
</feature>
<evidence type="ECO:0000256" key="2">
    <source>
        <dbReference type="SAM" id="Phobius"/>
    </source>
</evidence>
<feature type="signal peptide" evidence="3">
    <location>
        <begin position="1"/>
        <end position="23"/>
    </location>
</feature>
<evidence type="ECO:0000313" key="4">
    <source>
        <dbReference type="EMBL" id="CCD13048.1"/>
    </source>
</evidence>
<protein>
    <submittedName>
        <fullName evidence="4">WGS project CAEQ00000000 data, annotated contig 1578</fullName>
    </submittedName>
</protein>
<dbReference type="VEuPathDB" id="TriTrypDB:TcIL3000_0_38640"/>
<feature type="region of interest" description="Disordered" evidence="1">
    <location>
        <begin position="27"/>
        <end position="56"/>
    </location>
</feature>
<dbReference type="OMA" id="DMLICEN"/>
<reference evidence="5" key="1">
    <citation type="submission" date="2011-07" db="EMBL/GenBank/DDBJ databases">
        <title>Divergent evolution of antigenic variation in African trypanosomes.</title>
        <authorList>
            <person name="Jackson A.P."/>
            <person name="Berry A."/>
            <person name="Allison H.C."/>
            <person name="Burton P."/>
            <person name="Anderson J."/>
            <person name="Aslett M."/>
            <person name="Brown R."/>
            <person name="Corton N."/>
            <person name="Harris D."/>
            <person name="Hauser H."/>
            <person name="Gamble J."/>
            <person name="Gilderthorp R."/>
            <person name="McQuillan J."/>
            <person name="Quail M.A."/>
            <person name="Sanders M."/>
            <person name="Van Tonder A."/>
            <person name="Ginger M.L."/>
            <person name="Donelson J.E."/>
            <person name="Field M.C."/>
            <person name="Barry J.D."/>
            <person name="Berriman M."/>
            <person name="Hertz-Fowler C."/>
        </authorList>
    </citation>
    <scope>NUCLEOTIDE SEQUENCE [LARGE SCALE GENOMIC DNA]</scope>
    <source>
        <strain evidence="5">IL3000</strain>
    </source>
</reference>
<dbReference type="Proteomes" id="UP000000702">
    <property type="component" value="Unassembled WGS sequence"/>
</dbReference>
<keyword evidence="2" id="KW-1133">Transmembrane helix</keyword>
<feature type="chain" id="PRO_5003389957" evidence="3">
    <location>
        <begin position="24"/>
        <end position="423"/>
    </location>
</feature>
<dbReference type="EMBL" id="CAEQ01000994">
    <property type="protein sequence ID" value="CCD13048.1"/>
    <property type="molecule type" value="Genomic_DNA"/>
</dbReference>
<accession>F9W783</accession>
<keyword evidence="3" id="KW-0732">Signal</keyword>
<gene>
    <name evidence="4" type="ORF">TCIL3000_0_38640</name>
</gene>
<name>F9W783_TRYCI</name>
<sequence length="423" mass="45860">MPRGASFPVATLLLVCFTVRTFAAEERQSSSGVSDGTDPQTVKAKNPGKHATNPPTINSTVAAGAQLNGPAAKALCTMKDLAEQVAHRGVAVFTEEAARDKAVAAKDAESVSHYVENLRSLLQGAPNSMDDFDRTALETSIEEAAKQTTDHLSNIDKQTEKVLVNVNKAEESAAKAVGSAGNGTAGSATGIQKVLAEFCSDVNRCRGVKAEDEGAGKAIVCEADSSEDGKWISEQMQETLSAWRRVKPGPDDADCGATGGWCRDWAKWQEDYIDTTEIMIDVVRSLDNSYRSLLGIQYHLRVLYKMYIMLKDGRSCKETLEEVEKVKDRRRGSLHLGEGIDNIIVEKFSADAPDPEDVYDLEQARSGVHSGMTTATLLMVIFIPIALLLFATVVVCLFCGTRREQEKDFATGGVIHRKDIPTI</sequence>
<comment type="caution">
    <text evidence="4">The sequence shown here is derived from an EMBL/GenBank/DDBJ whole genome shotgun (WGS) entry which is preliminary data.</text>
</comment>
<evidence type="ECO:0000256" key="1">
    <source>
        <dbReference type="SAM" id="MobiDB-lite"/>
    </source>
</evidence>
<keyword evidence="2" id="KW-0472">Membrane</keyword>
<feature type="transmembrane region" description="Helical" evidence="2">
    <location>
        <begin position="375"/>
        <end position="399"/>
    </location>
</feature>
<evidence type="ECO:0000313" key="5">
    <source>
        <dbReference type="Proteomes" id="UP000000702"/>
    </source>
</evidence>
<dbReference type="AlphaFoldDB" id="F9W783"/>
<dbReference type="InterPro" id="IPR021057">
    <property type="entry name" value="Trypano_invariant_glycop"/>
</dbReference>
<proteinExistence type="predicted"/>
<keyword evidence="5" id="KW-1185">Reference proteome</keyword>